<reference evidence="4 5" key="1">
    <citation type="submission" date="2014-04" db="EMBL/GenBank/DDBJ databases">
        <authorList>
            <consortium name="DOE Joint Genome Institute"/>
            <person name="Kuo A."/>
            <person name="Kohler A."/>
            <person name="Costa M.D."/>
            <person name="Nagy L.G."/>
            <person name="Floudas D."/>
            <person name="Copeland A."/>
            <person name="Barry K.W."/>
            <person name="Cichocki N."/>
            <person name="Veneault-Fourrey C."/>
            <person name="LaButti K."/>
            <person name="Lindquist E.A."/>
            <person name="Lipzen A."/>
            <person name="Lundell T."/>
            <person name="Morin E."/>
            <person name="Murat C."/>
            <person name="Sun H."/>
            <person name="Tunlid A."/>
            <person name="Henrissat B."/>
            <person name="Grigoriev I.V."/>
            <person name="Hibbett D.S."/>
            <person name="Martin F."/>
            <person name="Nordberg H.P."/>
            <person name="Cantor M.N."/>
            <person name="Hua S.X."/>
        </authorList>
    </citation>
    <scope>NUCLEOTIDE SEQUENCE [LARGE SCALE GENOMIC DNA]</scope>
    <source>
        <strain evidence="4 5">Marx 270</strain>
    </source>
</reference>
<dbReference type="InterPro" id="IPR036322">
    <property type="entry name" value="WD40_repeat_dom_sf"/>
</dbReference>
<dbReference type="InterPro" id="IPR015943">
    <property type="entry name" value="WD40/YVTN_repeat-like_dom_sf"/>
</dbReference>
<evidence type="ECO:0000256" key="2">
    <source>
        <dbReference type="ARBA" id="ARBA00022737"/>
    </source>
</evidence>
<proteinExistence type="predicted"/>
<dbReference type="SUPFAM" id="SSF50978">
    <property type="entry name" value="WD40 repeat-like"/>
    <property type="match status" value="1"/>
</dbReference>
<name>A0A0C3KW06_PISTI</name>
<dbReference type="InterPro" id="IPR019775">
    <property type="entry name" value="WD40_repeat_CS"/>
</dbReference>
<dbReference type="HOGENOM" id="CLU_2794970_0_0_1"/>
<dbReference type="Pfam" id="PF00400">
    <property type="entry name" value="WD40"/>
    <property type="match status" value="1"/>
</dbReference>
<dbReference type="AlphaFoldDB" id="A0A0C3KW06"/>
<evidence type="ECO:0000313" key="4">
    <source>
        <dbReference type="EMBL" id="KIO13762.1"/>
    </source>
</evidence>
<accession>A0A0C3KW06</accession>
<dbReference type="OrthoDB" id="3238562at2759"/>
<dbReference type="PROSITE" id="PS00678">
    <property type="entry name" value="WD_REPEATS_1"/>
    <property type="match status" value="1"/>
</dbReference>
<dbReference type="PROSITE" id="PS50294">
    <property type="entry name" value="WD_REPEATS_REGION"/>
    <property type="match status" value="1"/>
</dbReference>
<organism evidence="4 5">
    <name type="scientific">Pisolithus tinctorius Marx 270</name>
    <dbReference type="NCBI Taxonomy" id="870435"/>
    <lineage>
        <taxon>Eukaryota</taxon>
        <taxon>Fungi</taxon>
        <taxon>Dikarya</taxon>
        <taxon>Basidiomycota</taxon>
        <taxon>Agaricomycotina</taxon>
        <taxon>Agaricomycetes</taxon>
        <taxon>Agaricomycetidae</taxon>
        <taxon>Boletales</taxon>
        <taxon>Sclerodermatineae</taxon>
        <taxon>Pisolithaceae</taxon>
        <taxon>Pisolithus</taxon>
    </lineage>
</organism>
<keyword evidence="5" id="KW-1185">Reference proteome</keyword>
<feature type="repeat" description="WD" evidence="3">
    <location>
        <begin position="32"/>
        <end position="68"/>
    </location>
</feature>
<evidence type="ECO:0000313" key="5">
    <source>
        <dbReference type="Proteomes" id="UP000054217"/>
    </source>
</evidence>
<dbReference type="InterPro" id="IPR001680">
    <property type="entry name" value="WD40_rpt"/>
</dbReference>
<keyword evidence="1 3" id="KW-0853">WD repeat</keyword>
<gene>
    <name evidence="4" type="ORF">M404DRAFT_595910</name>
</gene>
<protein>
    <submittedName>
        <fullName evidence="4">Uncharacterized protein</fullName>
    </submittedName>
</protein>
<keyword evidence="2" id="KW-0677">Repeat</keyword>
<dbReference type="SMART" id="SM00320">
    <property type="entry name" value="WD40"/>
    <property type="match status" value="1"/>
</dbReference>
<reference evidence="5" key="2">
    <citation type="submission" date="2015-01" db="EMBL/GenBank/DDBJ databases">
        <title>Evolutionary Origins and Diversification of the Mycorrhizal Mutualists.</title>
        <authorList>
            <consortium name="DOE Joint Genome Institute"/>
            <consortium name="Mycorrhizal Genomics Consortium"/>
            <person name="Kohler A."/>
            <person name="Kuo A."/>
            <person name="Nagy L.G."/>
            <person name="Floudas D."/>
            <person name="Copeland A."/>
            <person name="Barry K.W."/>
            <person name="Cichocki N."/>
            <person name="Veneault-Fourrey C."/>
            <person name="LaButti K."/>
            <person name="Lindquist E.A."/>
            <person name="Lipzen A."/>
            <person name="Lundell T."/>
            <person name="Morin E."/>
            <person name="Murat C."/>
            <person name="Riley R."/>
            <person name="Ohm R."/>
            <person name="Sun H."/>
            <person name="Tunlid A."/>
            <person name="Henrissat B."/>
            <person name="Grigoriev I.V."/>
            <person name="Hibbett D.S."/>
            <person name="Martin F."/>
        </authorList>
    </citation>
    <scope>NUCLEOTIDE SEQUENCE [LARGE SCALE GENOMIC DNA]</scope>
    <source>
        <strain evidence="5">Marx 270</strain>
    </source>
</reference>
<dbReference type="Gene3D" id="2.130.10.10">
    <property type="entry name" value="YVTN repeat-like/Quinoprotein amine dehydrogenase"/>
    <property type="match status" value="1"/>
</dbReference>
<dbReference type="EMBL" id="KN831946">
    <property type="protein sequence ID" value="KIO13762.1"/>
    <property type="molecule type" value="Genomic_DNA"/>
</dbReference>
<sequence length="68" mass="7321">MQQTAAILPLALLTRPSRSGMPELAGWWKSPLEGHTDSINSVGYSPDGSHVVSSSSDKTIRIWNARTG</sequence>
<dbReference type="PROSITE" id="PS50082">
    <property type="entry name" value="WD_REPEATS_2"/>
    <property type="match status" value="1"/>
</dbReference>
<dbReference type="Proteomes" id="UP000054217">
    <property type="component" value="Unassembled WGS sequence"/>
</dbReference>
<evidence type="ECO:0000256" key="3">
    <source>
        <dbReference type="PROSITE-ProRule" id="PRU00221"/>
    </source>
</evidence>
<evidence type="ECO:0000256" key="1">
    <source>
        <dbReference type="ARBA" id="ARBA00022574"/>
    </source>
</evidence>
<dbReference type="InParanoid" id="A0A0C3KW06"/>